<evidence type="ECO:0000313" key="2">
    <source>
        <dbReference type="EMBL" id="KYG76747.1"/>
    </source>
</evidence>
<evidence type="ECO:0008006" key="4">
    <source>
        <dbReference type="Google" id="ProtNLM"/>
    </source>
</evidence>
<dbReference type="STRING" id="296218.AWN68_06900"/>
<feature type="signal peptide" evidence="1">
    <location>
        <begin position="1"/>
        <end position="22"/>
    </location>
</feature>
<sequence>MQISAKVFIVVLLSFICNTGFSQSNFGFDTRLEDEEYEIENVFGASHASNSGLISSLFWRHSNSFDKKNLAHYGVELANTRHPRESRQTTITGNSFVIGKSNYLISIRPYYGREKVLFQKSQQQGVRISAMASAGPTLGLETPYYVNYRGRKEQYDPSMHSVNNINGTTGILKGLFQSKFVPGLHFKTSMTFETNSTKNRVFGIQAGFVVEAFTRKINILPEAENKNVYSAAFIAVYFGKRR</sequence>
<dbReference type="AlphaFoldDB" id="A0A150XDE7"/>
<name>A0A150XDE7_9BACT</name>
<organism evidence="2 3">
    <name type="scientific">Roseivirga echinicomitans</name>
    <dbReference type="NCBI Taxonomy" id="296218"/>
    <lineage>
        <taxon>Bacteria</taxon>
        <taxon>Pseudomonadati</taxon>
        <taxon>Bacteroidota</taxon>
        <taxon>Cytophagia</taxon>
        <taxon>Cytophagales</taxon>
        <taxon>Roseivirgaceae</taxon>
        <taxon>Roseivirga</taxon>
    </lineage>
</organism>
<feature type="chain" id="PRO_5007574528" description="Outer membrane protein beta-barrel domain-containing protein" evidence="1">
    <location>
        <begin position="23"/>
        <end position="242"/>
    </location>
</feature>
<gene>
    <name evidence="2" type="ORF">AWN68_06900</name>
</gene>
<dbReference type="OrthoDB" id="1523667at2"/>
<evidence type="ECO:0000256" key="1">
    <source>
        <dbReference type="SAM" id="SignalP"/>
    </source>
</evidence>
<accession>A0A150XDE7</accession>
<proteinExistence type="predicted"/>
<keyword evidence="3" id="KW-1185">Reference proteome</keyword>
<keyword evidence="1" id="KW-0732">Signal</keyword>
<protein>
    <recommendedName>
        <fullName evidence="4">Outer membrane protein beta-barrel domain-containing protein</fullName>
    </recommendedName>
</protein>
<comment type="caution">
    <text evidence="2">The sequence shown here is derived from an EMBL/GenBank/DDBJ whole genome shotgun (WGS) entry which is preliminary data.</text>
</comment>
<dbReference type="Proteomes" id="UP000075615">
    <property type="component" value="Unassembled WGS sequence"/>
</dbReference>
<dbReference type="RefSeq" id="WP_068416309.1">
    <property type="nucleotide sequence ID" value="NZ_LRDB01000023.1"/>
</dbReference>
<evidence type="ECO:0000313" key="3">
    <source>
        <dbReference type="Proteomes" id="UP000075615"/>
    </source>
</evidence>
<reference evidence="2 3" key="1">
    <citation type="submission" date="2016-01" db="EMBL/GenBank/DDBJ databases">
        <title>Genome sequencing of Roseivirga echinicomitans KMM 6058.</title>
        <authorList>
            <person name="Selvaratnam C."/>
            <person name="Thevarajoo S."/>
            <person name="Goh K.M."/>
            <person name="Ee R."/>
            <person name="Chan K.-G."/>
            <person name="Chong C.S."/>
        </authorList>
    </citation>
    <scope>NUCLEOTIDE SEQUENCE [LARGE SCALE GENOMIC DNA]</scope>
    <source>
        <strain evidence="2 3">KMM 6058</strain>
    </source>
</reference>
<dbReference type="EMBL" id="LRDB01000023">
    <property type="protein sequence ID" value="KYG76747.1"/>
    <property type="molecule type" value="Genomic_DNA"/>
</dbReference>